<organism evidence="1 2">
    <name type="scientific">Aspergillus viridinutans</name>
    <dbReference type="NCBI Taxonomy" id="75553"/>
    <lineage>
        <taxon>Eukaryota</taxon>
        <taxon>Fungi</taxon>
        <taxon>Dikarya</taxon>
        <taxon>Ascomycota</taxon>
        <taxon>Pezizomycotina</taxon>
        <taxon>Eurotiomycetes</taxon>
        <taxon>Eurotiomycetidae</taxon>
        <taxon>Eurotiales</taxon>
        <taxon>Aspergillaceae</taxon>
        <taxon>Aspergillus</taxon>
        <taxon>Aspergillus subgen. Fumigati</taxon>
    </lineage>
</organism>
<dbReference type="EMBL" id="BOPL01000011">
    <property type="protein sequence ID" value="GIK06544.1"/>
    <property type="molecule type" value="Genomic_DNA"/>
</dbReference>
<dbReference type="Proteomes" id="UP000710440">
    <property type="component" value="Unassembled WGS sequence"/>
</dbReference>
<keyword evidence="2" id="KW-1185">Reference proteome</keyword>
<protein>
    <recommendedName>
        <fullName evidence="3">Tetratricopeptide repeat protein</fullName>
    </recommendedName>
</protein>
<dbReference type="InterPro" id="IPR011990">
    <property type="entry name" value="TPR-like_helical_dom_sf"/>
</dbReference>
<evidence type="ECO:0008006" key="3">
    <source>
        <dbReference type="Google" id="ProtNLM"/>
    </source>
</evidence>
<dbReference type="SUPFAM" id="SSF48452">
    <property type="entry name" value="TPR-like"/>
    <property type="match status" value="1"/>
</dbReference>
<dbReference type="InterPro" id="IPR042621">
    <property type="entry name" value="TTC23/TTC23L"/>
</dbReference>
<name>A0A9P3C2F4_ASPVI</name>
<dbReference type="PANTHER" id="PTHR14485:SF2">
    <property type="entry name" value="FUNGAL STAND N-TERMINAL GOODBYE DOMAIN-CONTAINING PROTEIN"/>
    <property type="match status" value="1"/>
</dbReference>
<evidence type="ECO:0000313" key="1">
    <source>
        <dbReference type="EMBL" id="GIK06544.1"/>
    </source>
</evidence>
<dbReference type="Gene3D" id="1.25.40.10">
    <property type="entry name" value="Tetratricopeptide repeat domain"/>
    <property type="match status" value="1"/>
</dbReference>
<dbReference type="PANTHER" id="PTHR14485">
    <property type="entry name" value="TETRATRICOPEPTIDE REPEAT PROTEIN 23"/>
    <property type="match status" value="1"/>
</dbReference>
<evidence type="ECO:0000313" key="2">
    <source>
        <dbReference type="Proteomes" id="UP000710440"/>
    </source>
</evidence>
<dbReference type="AlphaFoldDB" id="A0A9P3C2F4"/>
<sequence length="165" mass="18926">MTMIARNWLQQSEWSAYAAFRWISGFLTLDAKPEQDDQAGVTEEVENSEEGDGRIIINDNDSDLEMVAKAEQWCKQSLKVTEADYTWYIRLGDTYAILPEYGAASEQYKKAATILRAQDPVNKEQLRDVFKALGEWATDPERALEYLKEASKLDEENVEILYAML</sequence>
<reference evidence="1 2" key="1">
    <citation type="submission" date="2021-02" db="EMBL/GenBank/DDBJ databases">
        <title>Pan-genome distribution and transcriptional activeness of fungal secondary metabolism genes in Aspergillus section Fumigati.</title>
        <authorList>
            <person name="Takahashi H."/>
            <person name="Umemura M."/>
            <person name="Ninomiya A."/>
            <person name="Kusuya Y."/>
            <person name="Urayama S."/>
            <person name="Shimizu M."/>
            <person name="Watanabe A."/>
            <person name="Kamei K."/>
            <person name="Yaguchi T."/>
            <person name="Hagiwara D."/>
        </authorList>
    </citation>
    <scope>NUCLEOTIDE SEQUENCE [LARGE SCALE GENOMIC DNA]</scope>
    <source>
        <strain evidence="1 2">IFM 47045</strain>
    </source>
</reference>
<proteinExistence type="predicted"/>
<dbReference type="OrthoDB" id="2913095at2759"/>
<accession>A0A9P3C2F4</accession>
<gene>
    <name evidence="1" type="ORF">Aspvir_002194</name>
</gene>
<comment type="caution">
    <text evidence="1">The sequence shown here is derived from an EMBL/GenBank/DDBJ whole genome shotgun (WGS) entry which is preliminary data.</text>
</comment>
<dbReference type="GeneID" id="66930176"/>
<dbReference type="RefSeq" id="XP_043129730.1">
    <property type="nucleotide sequence ID" value="XM_043273795.1"/>
</dbReference>